<dbReference type="Gene3D" id="2.40.50.100">
    <property type="match status" value="1"/>
</dbReference>
<dbReference type="SUPFAM" id="SSF111369">
    <property type="entry name" value="HlyD-like secretion proteins"/>
    <property type="match status" value="1"/>
</dbReference>
<dbReference type="InterPro" id="IPR058647">
    <property type="entry name" value="BSH_CzcB-like"/>
</dbReference>
<evidence type="ECO:0000313" key="7">
    <source>
        <dbReference type="Proteomes" id="UP001375743"/>
    </source>
</evidence>
<name>A0ABU8XQV2_9PROT</name>
<dbReference type="Pfam" id="PF25973">
    <property type="entry name" value="BSH_CzcB"/>
    <property type="match status" value="1"/>
</dbReference>
<dbReference type="Gene3D" id="2.40.420.20">
    <property type="match status" value="1"/>
</dbReference>
<dbReference type="Pfam" id="PF25954">
    <property type="entry name" value="Beta-barrel_RND_2"/>
    <property type="match status" value="1"/>
</dbReference>
<evidence type="ECO:0000256" key="2">
    <source>
        <dbReference type="SAM" id="Coils"/>
    </source>
</evidence>
<comment type="caution">
    <text evidence="6">The sequence shown here is derived from an EMBL/GenBank/DDBJ whole genome shotgun (WGS) entry which is preliminary data.</text>
</comment>
<comment type="similarity">
    <text evidence="1">Belongs to the membrane fusion protein (MFP) (TC 8.A.1) family.</text>
</comment>
<accession>A0ABU8XQV2</accession>
<dbReference type="RefSeq" id="WP_418159275.1">
    <property type="nucleotide sequence ID" value="NZ_JBBLZC010000008.1"/>
</dbReference>
<dbReference type="EMBL" id="JBBLZC010000008">
    <property type="protein sequence ID" value="MEK0083426.1"/>
    <property type="molecule type" value="Genomic_DNA"/>
</dbReference>
<feature type="coiled-coil region" evidence="2">
    <location>
        <begin position="96"/>
        <end position="147"/>
    </location>
</feature>
<gene>
    <name evidence="6" type="ORF">U1T56_09710</name>
</gene>
<dbReference type="InterPro" id="IPR006143">
    <property type="entry name" value="RND_pump_MFP"/>
</dbReference>
<feature type="region of interest" description="Disordered" evidence="3">
    <location>
        <begin position="319"/>
        <end position="350"/>
    </location>
</feature>
<evidence type="ECO:0000313" key="6">
    <source>
        <dbReference type="EMBL" id="MEK0083426.1"/>
    </source>
</evidence>
<organism evidence="6 7">
    <name type="scientific">Benzoatithermus flavus</name>
    <dbReference type="NCBI Taxonomy" id="3108223"/>
    <lineage>
        <taxon>Bacteria</taxon>
        <taxon>Pseudomonadati</taxon>
        <taxon>Pseudomonadota</taxon>
        <taxon>Alphaproteobacteria</taxon>
        <taxon>Geminicoccales</taxon>
        <taxon>Geminicoccaceae</taxon>
        <taxon>Benzoatithermus</taxon>
    </lineage>
</organism>
<dbReference type="Gene3D" id="2.40.30.170">
    <property type="match status" value="1"/>
</dbReference>
<dbReference type="NCBIfam" id="TIGR01730">
    <property type="entry name" value="RND_mfp"/>
    <property type="match status" value="1"/>
</dbReference>
<evidence type="ECO:0000256" key="3">
    <source>
        <dbReference type="SAM" id="MobiDB-lite"/>
    </source>
</evidence>
<reference evidence="6 7" key="1">
    <citation type="submission" date="2024-01" db="EMBL/GenBank/DDBJ databases">
        <title>Multi-omics insights into the function and evolution of sodium benzoate biodegradation pathways in Benzoatithermus flavus gen. nov., sp. nov. from hot spring.</title>
        <authorList>
            <person name="Hu C.-J."/>
            <person name="Li W.-J."/>
        </authorList>
    </citation>
    <scope>NUCLEOTIDE SEQUENCE [LARGE SCALE GENOMIC DNA]</scope>
    <source>
        <strain evidence="6 7">SYSU G07066</strain>
    </source>
</reference>
<evidence type="ECO:0000256" key="1">
    <source>
        <dbReference type="ARBA" id="ARBA00009477"/>
    </source>
</evidence>
<dbReference type="Proteomes" id="UP001375743">
    <property type="component" value="Unassembled WGS sequence"/>
</dbReference>
<dbReference type="Gene3D" id="1.10.287.470">
    <property type="entry name" value="Helix hairpin bin"/>
    <property type="match status" value="1"/>
</dbReference>
<keyword evidence="2" id="KW-0175">Coiled coil</keyword>
<feature type="domain" description="CzcB-like barrel-sandwich hybrid" evidence="5">
    <location>
        <begin position="56"/>
        <end position="181"/>
    </location>
</feature>
<proteinExistence type="inferred from homology"/>
<evidence type="ECO:0000259" key="5">
    <source>
        <dbReference type="Pfam" id="PF25973"/>
    </source>
</evidence>
<feature type="domain" description="CusB-like beta-barrel" evidence="4">
    <location>
        <begin position="189"/>
        <end position="259"/>
    </location>
</feature>
<protein>
    <submittedName>
        <fullName evidence="6">Efflux RND transporter periplasmic adaptor subunit</fullName>
    </submittedName>
</protein>
<dbReference type="PANTHER" id="PTHR30469">
    <property type="entry name" value="MULTIDRUG RESISTANCE PROTEIN MDTA"/>
    <property type="match status" value="1"/>
</dbReference>
<keyword evidence="7" id="KW-1185">Reference proteome</keyword>
<feature type="compositionally biased region" description="Basic and acidic residues" evidence="3">
    <location>
        <begin position="324"/>
        <end position="337"/>
    </location>
</feature>
<sequence length="350" mass="37865">MRRLWHLLLLLALAAAAAGGWHVWRSRPPAVEVAEAVRGPAVEAVYATGTVEPVRWAAVAPAVKARLREVLVDDGDRVVAGQILAHLDDTVAAMQVAEVEARARFAAEEAQRLSRLIERGVTPKSDVDRAQSEARALAAAAEVARRRLDDFDIKAPIDGVVLRRDGEPGEMVDTNQPVFWIGEPKPLRVTADVDEEDVPRVRPGQKALLEADAFPGQVFEGRLATITPKGDPVQKTYRVRIELPPDTPLMIGMTIEANIVVRETENAVLVPTTAVRDGAVYVVVGEHARRRAVEVGVTGPYLAEIKAELAPGETVIVDPPTGLEDGKRIRIRTDGRGRGTAPPESAVAKR</sequence>
<evidence type="ECO:0000259" key="4">
    <source>
        <dbReference type="Pfam" id="PF25954"/>
    </source>
</evidence>
<dbReference type="InterPro" id="IPR058792">
    <property type="entry name" value="Beta-barrel_RND_2"/>
</dbReference>